<gene>
    <name evidence="2" type="ORF">MOE99_15560</name>
</gene>
<proteinExistence type="predicted"/>
<dbReference type="Pfam" id="PF17418">
    <property type="entry name" value="SdpA"/>
    <property type="match status" value="1"/>
</dbReference>
<dbReference type="EMBL" id="JALAXJ010000017">
    <property type="protein sequence ID" value="MCY9230740.1"/>
    <property type="molecule type" value="Genomic_DNA"/>
</dbReference>
<evidence type="ECO:0000313" key="2">
    <source>
        <dbReference type="EMBL" id="MCY9230740.1"/>
    </source>
</evidence>
<comment type="caution">
    <text evidence="2">The sequence shown here is derived from an EMBL/GenBank/DDBJ whole genome shotgun (WGS) entry which is preliminary data.</text>
</comment>
<protein>
    <submittedName>
        <fullName evidence="2">SdpA family antimicrobial peptide system protein</fullName>
    </submittedName>
</protein>
<dbReference type="NCBIfam" id="TIGR04034">
    <property type="entry name" value="export_SdpA"/>
    <property type="match status" value="1"/>
</dbReference>
<keyword evidence="1" id="KW-1133">Transmembrane helix</keyword>
<dbReference type="InterPro" id="IPR023902">
    <property type="entry name" value="Sporulation_SdpA"/>
</dbReference>
<keyword evidence="1" id="KW-0472">Membrane</keyword>
<dbReference type="RefSeq" id="WP_032731765.1">
    <property type="nucleotide sequence ID" value="NZ_CBCSBO010000002.1"/>
</dbReference>
<reference evidence="2" key="1">
    <citation type="submission" date="2022-02" db="EMBL/GenBank/DDBJ databases">
        <title>Crop Bioprotection Bacillus Genome Sequencing.</title>
        <authorList>
            <person name="Dunlap C."/>
        </authorList>
    </citation>
    <scope>NUCLEOTIDE SEQUENCE</scope>
    <source>
        <strain evidence="2">T20C13</strain>
    </source>
</reference>
<dbReference type="AlphaFoldDB" id="A0A9Q4HSB9"/>
<organism evidence="2 3">
    <name type="scientific">Bacillus inaquosorum</name>
    <dbReference type="NCBI Taxonomy" id="483913"/>
    <lineage>
        <taxon>Bacteria</taxon>
        <taxon>Bacillati</taxon>
        <taxon>Bacillota</taxon>
        <taxon>Bacilli</taxon>
        <taxon>Bacillales</taxon>
        <taxon>Bacillaceae</taxon>
        <taxon>Bacillus</taxon>
    </lineage>
</organism>
<sequence length="184" mass="20547">MNDFSSDKSRIGLFFLTICACLTILLFSSIIVALPKNPLSTTVRAEFLVKQFIPQGWGFYSRDPRSDHLYAYSMSGDTDMLSWPNNKIRNVFGLNRYGRAQGIELGLLISKLPSSLKWKTCDKDAKNCLDEMKVQADIANPTPNASLCGDLGIVSGSLVPWAWSQYKVVPTSKVMRVNVKCSKR</sequence>
<evidence type="ECO:0000256" key="1">
    <source>
        <dbReference type="SAM" id="Phobius"/>
    </source>
</evidence>
<accession>A0A9Q4HSB9</accession>
<name>A0A9Q4HSB9_9BACI</name>
<keyword evidence="1" id="KW-0812">Transmembrane</keyword>
<feature type="transmembrane region" description="Helical" evidence="1">
    <location>
        <begin position="12"/>
        <end position="34"/>
    </location>
</feature>
<evidence type="ECO:0000313" key="3">
    <source>
        <dbReference type="Proteomes" id="UP001066278"/>
    </source>
</evidence>
<dbReference type="Proteomes" id="UP001066278">
    <property type="component" value="Unassembled WGS sequence"/>
</dbReference>